<gene>
    <name evidence="1" type="ORF">DSM107010_05250</name>
</gene>
<accession>A0AB37URM9</accession>
<dbReference type="EMBL" id="RSCK01000003">
    <property type="protein sequence ID" value="RUT14042.1"/>
    <property type="molecule type" value="Genomic_DNA"/>
</dbReference>
<evidence type="ECO:0008006" key="3">
    <source>
        <dbReference type="Google" id="ProtNLM"/>
    </source>
</evidence>
<evidence type="ECO:0000313" key="2">
    <source>
        <dbReference type="Proteomes" id="UP000282574"/>
    </source>
</evidence>
<dbReference type="AlphaFoldDB" id="A0AB37URM9"/>
<keyword evidence="2" id="KW-1185">Reference proteome</keyword>
<sequence length="75" mass="8398">MDFEQTAINQPQKHAIALEFEIFGSLNCERCSQLAKTVASFVQQLLYLTHPNVKVNYSICTIAKKTSTSVQLPPL</sequence>
<organism evidence="1 2">
    <name type="scientific">Chroococcidiopsis cubana SAG 39.79</name>
    <dbReference type="NCBI Taxonomy" id="388085"/>
    <lineage>
        <taxon>Bacteria</taxon>
        <taxon>Bacillati</taxon>
        <taxon>Cyanobacteriota</taxon>
        <taxon>Cyanophyceae</taxon>
        <taxon>Chroococcidiopsidales</taxon>
        <taxon>Chroococcidiopsidaceae</taxon>
        <taxon>Chroococcidiopsis</taxon>
    </lineage>
</organism>
<protein>
    <recommendedName>
        <fullName evidence="3">HMA domain-containing protein</fullName>
    </recommendedName>
</protein>
<reference evidence="1 2" key="1">
    <citation type="journal article" date="2019" name="Genome Biol. Evol.">
        <title>Day and night: Metabolic profiles and evolutionary relationships of six axenic non-marine cyanobacteria.</title>
        <authorList>
            <person name="Will S.E."/>
            <person name="Henke P."/>
            <person name="Boedeker C."/>
            <person name="Huang S."/>
            <person name="Brinkmann H."/>
            <person name="Rohde M."/>
            <person name="Jarek M."/>
            <person name="Friedl T."/>
            <person name="Seufert S."/>
            <person name="Schumacher M."/>
            <person name="Overmann J."/>
            <person name="Neumann-Schaal M."/>
            <person name="Petersen J."/>
        </authorList>
    </citation>
    <scope>NUCLEOTIDE SEQUENCE [LARGE SCALE GENOMIC DNA]</scope>
    <source>
        <strain evidence="1 2">SAG 39.79</strain>
    </source>
</reference>
<comment type="caution">
    <text evidence="1">The sequence shown here is derived from an EMBL/GenBank/DDBJ whole genome shotgun (WGS) entry which is preliminary data.</text>
</comment>
<dbReference type="Proteomes" id="UP000282574">
    <property type="component" value="Unassembled WGS sequence"/>
</dbReference>
<proteinExistence type="predicted"/>
<evidence type="ECO:0000313" key="1">
    <source>
        <dbReference type="EMBL" id="RUT14042.1"/>
    </source>
</evidence>
<name>A0AB37URM9_9CYAN</name>